<keyword evidence="3" id="KW-1185">Reference proteome</keyword>
<dbReference type="EMBL" id="BQMJ01000033">
    <property type="protein sequence ID" value="GJQ12441.1"/>
    <property type="molecule type" value="Genomic_DNA"/>
</dbReference>
<sequence>MALWVTGRFLWNKSTTHQVFIQLCKATNGLVAENQNRIAQLVCDGEWKCSTSIRDIVSTTQLCSSLGTNLSTLMEKNRNYLCQESSLLSRNNNTLSLFDSFVFGNSEPSSEKAAFSKGITASLGHSFVLYCQSGDKNNYSRFWKLVWKKLSWKWFSWKKAWRNKSNVGVQSVLLTSSIGLAATIASDVEPKRTDTGEKVSYGPHSSALLNAAARHGAGSAPPHETGIGLIPGRVLKMVGWSLAQLVGIGLIWLMVHHPSSTGIVALIGLLLFATNPSEASFLQWIKTQAPILARHKEAKIDKLRVRIAPYLFNLQDWTVWNVGICTVIHVRDFADYVYIYVGLLGRWVLLGWWKDPEFVFE</sequence>
<reference evidence="2" key="1">
    <citation type="journal article" date="2022" name="Proc. Natl. Acad. Sci. U.S.A.">
        <title>Life cycle and functional genomics of the unicellular red alga Galdieria for elucidating algal and plant evolution and industrial use.</title>
        <authorList>
            <person name="Hirooka S."/>
            <person name="Itabashi T."/>
            <person name="Ichinose T.M."/>
            <person name="Onuma R."/>
            <person name="Fujiwara T."/>
            <person name="Yamashita S."/>
            <person name="Jong L.W."/>
            <person name="Tomita R."/>
            <person name="Iwane A.H."/>
            <person name="Miyagishima S.Y."/>
        </authorList>
    </citation>
    <scope>NUCLEOTIDE SEQUENCE</scope>
    <source>
        <strain evidence="2">NBRC 102759</strain>
    </source>
</reference>
<accession>A0A9C7URD9</accession>
<protein>
    <submittedName>
        <fullName evidence="2">Uncharacterized protein</fullName>
    </submittedName>
</protein>
<evidence type="ECO:0000313" key="2">
    <source>
        <dbReference type="EMBL" id="GJQ12520.1"/>
    </source>
</evidence>
<dbReference type="EMBL" id="BQMJ01000034">
    <property type="protein sequence ID" value="GJQ12520.1"/>
    <property type="molecule type" value="Genomic_DNA"/>
</dbReference>
<gene>
    <name evidence="1" type="ORF">GpartN1_g4232.t1</name>
    <name evidence="2" type="ORF">GpartN1_g4311.t1</name>
</gene>
<reference evidence="2" key="2">
    <citation type="submission" date="2022-01" db="EMBL/GenBank/DDBJ databases">
        <authorList>
            <person name="Hirooka S."/>
            <person name="Miyagishima S.Y."/>
        </authorList>
    </citation>
    <scope>NUCLEOTIDE SEQUENCE</scope>
    <source>
        <strain evidence="2">NBRC 102759</strain>
    </source>
</reference>
<name>A0A9C7URD9_9RHOD</name>
<comment type="caution">
    <text evidence="2">The sequence shown here is derived from an EMBL/GenBank/DDBJ whole genome shotgun (WGS) entry which is preliminary data.</text>
</comment>
<dbReference type="OrthoDB" id="8753at2759"/>
<evidence type="ECO:0000313" key="3">
    <source>
        <dbReference type="Proteomes" id="UP001061958"/>
    </source>
</evidence>
<dbReference type="AlphaFoldDB" id="A0A9C7URD9"/>
<organism evidence="2 3">
    <name type="scientific">Galdieria partita</name>
    <dbReference type="NCBI Taxonomy" id="83374"/>
    <lineage>
        <taxon>Eukaryota</taxon>
        <taxon>Rhodophyta</taxon>
        <taxon>Bangiophyceae</taxon>
        <taxon>Galdieriales</taxon>
        <taxon>Galdieriaceae</taxon>
        <taxon>Galdieria</taxon>
    </lineage>
</organism>
<proteinExistence type="predicted"/>
<dbReference type="Proteomes" id="UP001061958">
    <property type="component" value="Unassembled WGS sequence"/>
</dbReference>
<evidence type="ECO:0000313" key="1">
    <source>
        <dbReference type="EMBL" id="GJQ12441.1"/>
    </source>
</evidence>